<dbReference type="InterPro" id="IPR047210">
    <property type="entry name" value="TPP_PYR_POXB-like"/>
</dbReference>
<dbReference type="CDD" id="cd02014">
    <property type="entry name" value="TPP_POX"/>
    <property type="match status" value="1"/>
</dbReference>
<dbReference type="Pfam" id="PF02776">
    <property type="entry name" value="TPP_enzyme_N"/>
    <property type="match status" value="1"/>
</dbReference>
<evidence type="ECO:0000313" key="8">
    <source>
        <dbReference type="Proteomes" id="UP001501509"/>
    </source>
</evidence>
<sequence length="598" mass="65230">MTTKVADFLLGRLREWGVETVFGYPGDGINGLLAAWGRAGDRPRFVQARHEEMSAFEAVGYAKFTGRVGVCAATSGPGGIHLLNGLYDAKLDHVPVVAIVGQTNRSAMGGSYQQEIDMLSLYKDVASEYVQMVTVPEQLPNVLDRAIRIALAERAPTAVIIPGDVQELDYSPPGHAFKMVPSSQPGIAWPEVSPDDAAIRRAAEVLNAGRKVAILAGTGARNARAELEEVADLLGAGVAKALLGKDVLSDELPFVTGSIGLLGTRPTYELMRDCDTLLTVGSSFPYTQFLPELDQARAVQIDIDPKMIGMRYPYEVNLVGDAAATLRALIPLLERKDDRSWRQDIEDKVGRWWETMRKEAMVEADPTNPMRMFHELSERLPHNAIVTADSGSAANWYARNLRFRGDVRGSLSGTLATMGPAVPYAIGAKMGLPDRPVIAFSGDGAMQMNGLAELLTIKHYWQEWADPRLVVAVLHNNDLNQVTWEMRAMQGAPKFPQSQTLPDMDYAAFAASLGLDAVVVDKPDQIGPAWERALAADRPTVLDVHCDPDVPPIPPHADFEQAKATARSLVKGDEDRWGVIKEGVKAKAQEFLPHRDGR</sequence>
<proteinExistence type="inferred from homology"/>
<dbReference type="InterPro" id="IPR000399">
    <property type="entry name" value="TPP-bd_CS"/>
</dbReference>
<dbReference type="RefSeq" id="WP_344547982.1">
    <property type="nucleotide sequence ID" value="NZ_BAAATD010000016.1"/>
</dbReference>
<accession>A0ABN3QPN7</accession>
<evidence type="ECO:0000259" key="4">
    <source>
        <dbReference type="Pfam" id="PF00205"/>
    </source>
</evidence>
<name>A0ABN3QPN7_9ACTN</name>
<evidence type="ECO:0000259" key="6">
    <source>
        <dbReference type="Pfam" id="PF02776"/>
    </source>
</evidence>
<dbReference type="InterPro" id="IPR012001">
    <property type="entry name" value="Thiamin_PyroP_enz_TPP-bd_dom"/>
</dbReference>
<dbReference type="InterPro" id="IPR012000">
    <property type="entry name" value="Thiamin_PyroP_enz_cen_dom"/>
</dbReference>
<dbReference type="InterPro" id="IPR029035">
    <property type="entry name" value="DHS-like_NAD/FAD-binding_dom"/>
</dbReference>
<comment type="caution">
    <text evidence="7">The sequence shown here is derived from an EMBL/GenBank/DDBJ whole genome shotgun (WGS) entry which is preliminary data.</text>
</comment>
<dbReference type="Pfam" id="PF02775">
    <property type="entry name" value="TPP_enzyme_C"/>
    <property type="match status" value="1"/>
</dbReference>
<dbReference type="PROSITE" id="PS00187">
    <property type="entry name" value="TPP_ENZYMES"/>
    <property type="match status" value="1"/>
</dbReference>
<dbReference type="PANTHER" id="PTHR42981:SF2">
    <property type="entry name" value="PYRUVATE DEHYDROGENASE [UBIQUINONE]"/>
    <property type="match status" value="1"/>
</dbReference>
<comment type="similarity">
    <text evidence="1 3">Belongs to the TPP enzyme family.</text>
</comment>
<dbReference type="InterPro" id="IPR011766">
    <property type="entry name" value="TPP_enzyme_TPP-bd"/>
</dbReference>
<keyword evidence="2 3" id="KW-0786">Thiamine pyrophosphate</keyword>
<evidence type="ECO:0000256" key="1">
    <source>
        <dbReference type="ARBA" id="ARBA00007812"/>
    </source>
</evidence>
<evidence type="ECO:0000256" key="2">
    <source>
        <dbReference type="ARBA" id="ARBA00023052"/>
    </source>
</evidence>
<keyword evidence="8" id="KW-1185">Reference proteome</keyword>
<dbReference type="Pfam" id="PF00205">
    <property type="entry name" value="TPP_enzyme_M"/>
    <property type="match status" value="1"/>
</dbReference>
<dbReference type="PANTHER" id="PTHR42981">
    <property type="entry name" value="PYRUVATE DEHYDROGENASE [UBIQUINONE]"/>
    <property type="match status" value="1"/>
</dbReference>
<dbReference type="Gene3D" id="3.40.50.970">
    <property type="match status" value="2"/>
</dbReference>
<evidence type="ECO:0000256" key="3">
    <source>
        <dbReference type="RuleBase" id="RU362132"/>
    </source>
</evidence>
<organism evidence="7 8">
    <name type="scientific">Actinomadura fulvescens</name>
    <dbReference type="NCBI Taxonomy" id="46160"/>
    <lineage>
        <taxon>Bacteria</taxon>
        <taxon>Bacillati</taxon>
        <taxon>Actinomycetota</taxon>
        <taxon>Actinomycetes</taxon>
        <taxon>Streptosporangiales</taxon>
        <taxon>Thermomonosporaceae</taxon>
        <taxon>Actinomadura</taxon>
    </lineage>
</organism>
<dbReference type="CDD" id="cd07039">
    <property type="entry name" value="TPP_PYR_POX"/>
    <property type="match status" value="1"/>
</dbReference>
<feature type="domain" description="Thiamine pyrophosphate enzyme central" evidence="4">
    <location>
        <begin position="199"/>
        <end position="329"/>
    </location>
</feature>
<dbReference type="InterPro" id="IPR047212">
    <property type="entry name" value="TPP_POXB-like"/>
</dbReference>
<dbReference type="SUPFAM" id="SSF52467">
    <property type="entry name" value="DHS-like NAD/FAD-binding domain"/>
    <property type="match status" value="1"/>
</dbReference>
<dbReference type="SUPFAM" id="SSF52518">
    <property type="entry name" value="Thiamin diphosphate-binding fold (THDP-binding)"/>
    <property type="match status" value="2"/>
</dbReference>
<feature type="domain" description="Thiamine pyrophosphate enzyme N-terminal TPP-binding" evidence="6">
    <location>
        <begin position="4"/>
        <end position="120"/>
    </location>
</feature>
<protein>
    <submittedName>
        <fullName evidence="7">Thiamine pyrophosphate-requiring protein</fullName>
    </submittedName>
</protein>
<gene>
    <name evidence="7" type="ORF">GCM10010411_82860</name>
</gene>
<dbReference type="Gene3D" id="3.40.50.1220">
    <property type="entry name" value="TPP-binding domain"/>
    <property type="match status" value="1"/>
</dbReference>
<dbReference type="Proteomes" id="UP001501509">
    <property type="component" value="Unassembled WGS sequence"/>
</dbReference>
<feature type="domain" description="Thiamine pyrophosphate enzyme TPP-binding" evidence="5">
    <location>
        <begin position="389"/>
        <end position="544"/>
    </location>
</feature>
<dbReference type="InterPro" id="IPR047211">
    <property type="entry name" value="POXB-like"/>
</dbReference>
<evidence type="ECO:0000313" key="7">
    <source>
        <dbReference type="EMBL" id="GAA2632056.1"/>
    </source>
</evidence>
<dbReference type="InterPro" id="IPR029061">
    <property type="entry name" value="THDP-binding"/>
</dbReference>
<dbReference type="NCBIfam" id="NF006129">
    <property type="entry name" value="PRK08273.1"/>
    <property type="match status" value="1"/>
</dbReference>
<dbReference type="EMBL" id="BAAATD010000016">
    <property type="protein sequence ID" value="GAA2632056.1"/>
    <property type="molecule type" value="Genomic_DNA"/>
</dbReference>
<evidence type="ECO:0000259" key="5">
    <source>
        <dbReference type="Pfam" id="PF02775"/>
    </source>
</evidence>
<reference evidence="7 8" key="1">
    <citation type="journal article" date="2019" name="Int. J. Syst. Evol. Microbiol.">
        <title>The Global Catalogue of Microorganisms (GCM) 10K type strain sequencing project: providing services to taxonomists for standard genome sequencing and annotation.</title>
        <authorList>
            <consortium name="The Broad Institute Genomics Platform"/>
            <consortium name="The Broad Institute Genome Sequencing Center for Infectious Disease"/>
            <person name="Wu L."/>
            <person name="Ma J."/>
        </authorList>
    </citation>
    <scope>NUCLEOTIDE SEQUENCE [LARGE SCALE GENOMIC DNA]</scope>
    <source>
        <strain evidence="7 8">JCM 6833</strain>
    </source>
</reference>